<dbReference type="PANTHER" id="PTHR35371:SF1">
    <property type="entry name" value="BLR7753 PROTEIN"/>
    <property type="match status" value="1"/>
</dbReference>
<dbReference type="PATRIC" id="fig|1129374.4.peg.1124"/>
<keyword evidence="2 5" id="KW-0812">Transmembrane</keyword>
<keyword evidence="3 5" id="KW-1133">Transmembrane helix</keyword>
<sequence>MSGILMPLFLIAILPYLAKLPLVWAMHRAGGYDNHYPRQQQSQLSGFGQRCTAAHYNSFEALAFFSVAVLMVLAVGQVTPLMQLLAWSFVGCRVGYLLCYWLNWATLRSLIWLASMASAISLMLLALARL</sequence>
<evidence type="ECO:0000256" key="5">
    <source>
        <dbReference type="SAM" id="Phobius"/>
    </source>
</evidence>
<protein>
    <recommendedName>
        <fullName evidence="8">MAPEG family protein</fullName>
    </recommendedName>
</protein>
<proteinExistence type="predicted"/>
<gene>
    <name evidence="6" type="ORF">AJE_05616</name>
</gene>
<dbReference type="InterPro" id="IPR023352">
    <property type="entry name" value="MAPEG-like_dom_sf"/>
</dbReference>
<evidence type="ECO:0000256" key="4">
    <source>
        <dbReference type="ARBA" id="ARBA00023136"/>
    </source>
</evidence>
<evidence type="ECO:0000256" key="1">
    <source>
        <dbReference type="ARBA" id="ARBA00004370"/>
    </source>
</evidence>
<dbReference type="STRING" id="1129374.AJE_05616"/>
<dbReference type="InterPro" id="IPR001129">
    <property type="entry name" value="Membr-assoc_MAPEG"/>
</dbReference>
<keyword evidence="7" id="KW-1185">Reference proteome</keyword>
<dbReference type="AlphaFoldDB" id="H3ZCQ0"/>
<evidence type="ECO:0000256" key="2">
    <source>
        <dbReference type="ARBA" id="ARBA00022692"/>
    </source>
</evidence>
<dbReference type="EMBL" id="AHTH01000011">
    <property type="protein sequence ID" value="EHR41630.1"/>
    <property type="molecule type" value="Genomic_DNA"/>
</dbReference>
<name>H3ZCQ0_9ALTE</name>
<feature type="transmembrane region" description="Helical" evidence="5">
    <location>
        <begin position="59"/>
        <end position="78"/>
    </location>
</feature>
<dbReference type="Gene3D" id="1.20.120.550">
    <property type="entry name" value="Membrane associated eicosanoid/glutathione metabolism-like domain"/>
    <property type="match status" value="1"/>
</dbReference>
<dbReference type="PANTHER" id="PTHR35371">
    <property type="entry name" value="INNER MEMBRANE PROTEIN"/>
    <property type="match status" value="1"/>
</dbReference>
<feature type="transmembrane region" description="Helical" evidence="5">
    <location>
        <begin position="110"/>
        <end position="128"/>
    </location>
</feature>
<dbReference type="GO" id="GO:0016020">
    <property type="term" value="C:membrane"/>
    <property type="evidence" value="ECO:0007669"/>
    <property type="project" value="UniProtKB-SubCell"/>
</dbReference>
<dbReference type="SUPFAM" id="SSF161084">
    <property type="entry name" value="MAPEG domain-like"/>
    <property type="match status" value="1"/>
</dbReference>
<organism evidence="6 7">
    <name type="scientific">Alishewanella jeotgali KCTC 22429</name>
    <dbReference type="NCBI Taxonomy" id="1129374"/>
    <lineage>
        <taxon>Bacteria</taxon>
        <taxon>Pseudomonadati</taxon>
        <taxon>Pseudomonadota</taxon>
        <taxon>Gammaproteobacteria</taxon>
        <taxon>Alteromonadales</taxon>
        <taxon>Alteromonadaceae</taxon>
        <taxon>Alishewanella</taxon>
    </lineage>
</organism>
<evidence type="ECO:0000313" key="7">
    <source>
        <dbReference type="Proteomes" id="UP000012046"/>
    </source>
</evidence>
<dbReference type="Pfam" id="PF01124">
    <property type="entry name" value="MAPEG"/>
    <property type="match status" value="1"/>
</dbReference>
<feature type="transmembrane region" description="Helical" evidence="5">
    <location>
        <begin position="6"/>
        <end position="26"/>
    </location>
</feature>
<comment type="subcellular location">
    <subcellularLocation>
        <location evidence="1">Membrane</location>
    </subcellularLocation>
</comment>
<comment type="caution">
    <text evidence="6">The sequence shown here is derived from an EMBL/GenBank/DDBJ whole genome shotgun (WGS) entry which is preliminary data.</text>
</comment>
<dbReference type="Proteomes" id="UP000012046">
    <property type="component" value="Unassembled WGS sequence"/>
</dbReference>
<dbReference type="eggNOG" id="COG3686">
    <property type="taxonomic scope" value="Bacteria"/>
</dbReference>
<evidence type="ECO:0000313" key="6">
    <source>
        <dbReference type="EMBL" id="EHR41630.1"/>
    </source>
</evidence>
<reference evidence="6 7" key="1">
    <citation type="journal article" date="2012" name="J. Bacteriol.">
        <title>Genome Sequence of Extracellular-Protease-Producing Alishewanella jeotgali Isolated from Traditional Korean Fermented Seafood.</title>
        <authorList>
            <person name="Jung J."/>
            <person name="Chun J."/>
            <person name="Park W."/>
        </authorList>
    </citation>
    <scope>NUCLEOTIDE SEQUENCE [LARGE SCALE GENOMIC DNA]</scope>
    <source>
        <strain evidence="6 7">KCTC 22429</strain>
    </source>
</reference>
<accession>H3ZCQ0</accession>
<evidence type="ECO:0000256" key="3">
    <source>
        <dbReference type="ARBA" id="ARBA00022989"/>
    </source>
</evidence>
<dbReference type="RefSeq" id="WP_008608990.1">
    <property type="nucleotide sequence ID" value="NZ_AHTH01000011.1"/>
</dbReference>
<keyword evidence="4 5" id="KW-0472">Membrane</keyword>
<feature type="transmembrane region" description="Helical" evidence="5">
    <location>
        <begin position="84"/>
        <end position="103"/>
    </location>
</feature>
<evidence type="ECO:0008006" key="8">
    <source>
        <dbReference type="Google" id="ProtNLM"/>
    </source>
</evidence>